<reference evidence="2 3" key="1">
    <citation type="journal article" date="2019" name="Emerg. Microbes Infect.">
        <title>Comprehensive subspecies identification of 175 nontuberculous mycobacteria species based on 7547 genomic profiles.</title>
        <authorList>
            <person name="Matsumoto Y."/>
            <person name="Kinjo T."/>
            <person name="Motooka D."/>
            <person name="Nabeya D."/>
            <person name="Jung N."/>
            <person name="Uechi K."/>
            <person name="Horii T."/>
            <person name="Iida T."/>
            <person name="Fujita J."/>
            <person name="Nakamura S."/>
        </authorList>
    </citation>
    <scope>NUCLEOTIDE SEQUENCE [LARGE SCALE GENOMIC DNA]</scope>
    <source>
        <strain evidence="2 3">JCM 14738</strain>
    </source>
</reference>
<evidence type="ECO:0000313" key="3">
    <source>
        <dbReference type="Proteomes" id="UP000467385"/>
    </source>
</evidence>
<organism evidence="2 3">
    <name type="scientific">Mycobacterium conspicuum</name>
    <dbReference type="NCBI Taxonomy" id="44010"/>
    <lineage>
        <taxon>Bacteria</taxon>
        <taxon>Bacillati</taxon>
        <taxon>Actinomycetota</taxon>
        <taxon>Actinomycetes</taxon>
        <taxon>Mycobacteriales</taxon>
        <taxon>Mycobacteriaceae</taxon>
        <taxon>Mycobacterium</taxon>
    </lineage>
</organism>
<name>A0A7I7YK46_9MYCO</name>
<protein>
    <submittedName>
        <fullName evidence="2">Uncharacterized protein</fullName>
    </submittedName>
</protein>
<feature type="region of interest" description="Disordered" evidence="1">
    <location>
        <begin position="59"/>
        <end position="92"/>
    </location>
</feature>
<dbReference type="Proteomes" id="UP000467385">
    <property type="component" value="Chromosome"/>
</dbReference>
<gene>
    <name evidence="2" type="ORF">MCNS_45350</name>
</gene>
<evidence type="ECO:0000313" key="2">
    <source>
        <dbReference type="EMBL" id="BBZ41472.1"/>
    </source>
</evidence>
<dbReference type="EMBL" id="AP022613">
    <property type="protein sequence ID" value="BBZ41472.1"/>
    <property type="molecule type" value="Genomic_DNA"/>
</dbReference>
<dbReference type="AlphaFoldDB" id="A0A7I7YK46"/>
<keyword evidence="3" id="KW-1185">Reference proteome</keyword>
<accession>A0A7I7YK46</accession>
<sequence>MGPEMSHFSFSRGNPVDQLSALLVATGANPLPGYETDSLVVPHRLRYVRLNRRFRVDATGHEMPSGRPKFDVRRSSGSASDPHAGPPIIRVS</sequence>
<proteinExistence type="predicted"/>
<evidence type="ECO:0000256" key="1">
    <source>
        <dbReference type="SAM" id="MobiDB-lite"/>
    </source>
</evidence>